<dbReference type="AlphaFoldDB" id="A0A7J6DPV8"/>
<comment type="caution">
    <text evidence="13">The sequence shown here is derived from an EMBL/GenBank/DDBJ whole genome shotgun (WGS) entry which is preliminary data.</text>
</comment>
<dbReference type="Pfam" id="PF23598">
    <property type="entry name" value="LRR_14"/>
    <property type="match status" value="1"/>
</dbReference>
<dbReference type="SUPFAM" id="SSF52047">
    <property type="entry name" value="RNI-like"/>
    <property type="match status" value="1"/>
</dbReference>
<evidence type="ECO:0000256" key="6">
    <source>
        <dbReference type="ARBA" id="ARBA00022729"/>
    </source>
</evidence>
<dbReference type="Proteomes" id="UP000583929">
    <property type="component" value="Unassembled WGS sequence"/>
</dbReference>
<evidence type="ECO:0000256" key="3">
    <source>
        <dbReference type="ARBA" id="ARBA00022475"/>
    </source>
</evidence>
<dbReference type="GO" id="GO:0005886">
    <property type="term" value="C:plasma membrane"/>
    <property type="evidence" value="ECO:0007669"/>
    <property type="project" value="UniProtKB-SubCell"/>
</dbReference>
<accession>A0A7J6DPV8</accession>
<reference evidence="13 14" key="1">
    <citation type="journal article" date="2020" name="bioRxiv">
        <title>Sequence and annotation of 42 cannabis genomes reveals extensive copy number variation in cannabinoid synthesis and pathogen resistance genes.</title>
        <authorList>
            <person name="Mckernan K.J."/>
            <person name="Helbert Y."/>
            <person name="Kane L.T."/>
            <person name="Ebling H."/>
            <person name="Zhang L."/>
            <person name="Liu B."/>
            <person name="Eaton Z."/>
            <person name="Mclaughlin S."/>
            <person name="Kingan S."/>
            <person name="Baybayan P."/>
            <person name="Concepcion G."/>
            <person name="Jordan M."/>
            <person name="Riva A."/>
            <person name="Barbazuk W."/>
            <person name="Harkins T."/>
        </authorList>
    </citation>
    <scope>NUCLEOTIDE SEQUENCE [LARGE SCALE GENOMIC DNA]</scope>
    <source>
        <strain evidence="14">cv. Jamaican Lion 4</strain>
        <tissue evidence="13">Leaf</tissue>
    </source>
</reference>
<dbReference type="EMBL" id="JAATIQ010000790">
    <property type="protein sequence ID" value="KAF4347649.1"/>
    <property type="molecule type" value="Genomic_DNA"/>
</dbReference>
<dbReference type="InterPro" id="IPR001611">
    <property type="entry name" value="Leu-rich_rpt"/>
</dbReference>
<keyword evidence="11" id="KW-0325">Glycoprotein</keyword>
<evidence type="ECO:0000256" key="5">
    <source>
        <dbReference type="ARBA" id="ARBA00022692"/>
    </source>
</evidence>
<evidence type="ECO:0000313" key="14">
    <source>
        <dbReference type="Proteomes" id="UP000583929"/>
    </source>
</evidence>
<dbReference type="SMART" id="SM00365">
    <property type="entry name" value="LRR_SD22"/>
    <property type="match status" value="4"/>
</dbReference>
<evidence type="ECO:0000256" key="1">
    <source>
        <dbReference type="ARBA" id="ARBA00004251"/>
    </source>
</evidence>
<dbReference type="InterPro" id="IPR032675">
    <property type="entry name" value="LRR_dom_sf"/>
</dbReference>
<dbReference type="SUPFAM" id="SSF52058">
    <property type="entry name" value="L domain-like"/>
    <property type="match status" value="1"/>
</dbReference>
<evidence type="ECO:0000256" key="10">
    <source>
        <dbReference type="ARBA" id="ARBA00023170"/>
    </source>
</evidence>
<dbReference type="Pfam" id="PF00560">
    <property type="entry name" value="LRR_1"/>
    <property type="match status" value="5"/>
</dbReference>
<keyword evidence="8" id="KW-1133">Transmembrane helix</keyword>
<organism evidence="13 14">
    <name type="scientific">Cannabis sativa</name>
    <name type="common">Hemp</name>
    <name type="synonym">Marijuana</name>
    <dbReference type="NCBI Taxonomy" id="3483"/>
    <lineage>
        <taxon>Eukaryota</taxon>
        <taxon>Viridiplantae</taxon>
        <taxon>Streptophyta</taxon>
        <taxon>Embryophyta</taxon>
        <taxon>Tracheophyta</taxon>
        <taxon>Spermatophyta</taxon>
        <taxon>Magnoliopsida</taxon>
        <taxon>eudicotyledons</taxon>
        <taxon>Gunneridae</taxon>
        <taxon>Pentapetalae</taxon>
        <taxon>rosids</taxon>
        <taxon>fabids</taxon>
        <taxon>Rosales</taxon>
        <taxon>Cannabaceae</taxon>
        <taxon>Cannabis</taxon>
    </lineage>
</organism>
<keyword evidence="4" id="KW-0433">Leucine-rich repeat</keyword>
<evidence type="ECO:0000256" key="4">
    <source>
        <dbReference type="ARBA" id="ARBA00022614"/>
    </source>
</evidence>
<keyword evidence="7" id="KW-0677">Repeat</keyword>
<dbReference type="PRINTS" id="PR00019">
    <property type="entry name" value="LEURICHRPT"/>
</dbReference>
<keyword evidence="5" id="KW-0812">Transmembrane</keyword>
<keyword evidence="9" id="KW-0472">Membrane</keyword>
<dbReference type="Gene3D" id="3.80.10.10">
    <property type="entry name" value="Ribonuclease Inhibitor"/>
    <property type="match status" value="2"/>
</dbReference>
<dbReference type="PANTHER" id="PTHR48052:SF69">
    <property type="entry name" value="LRR RECEPTOR-LIKE SERINE_THREONINE-PROTEIN KINASE FLS2"/>
    <property type="match status" value="1"/>
</dbReference>
<keyword evidence="3" id="KW-1003">Cell membrane</keyword>
<feature type="domain" description="Disease resistance R13L4/SHOC-2-like LRR" evidence="12">
    <location>
        <begin position="8"/>
        <end position="135"/>
    </location>
</feature>
<proteinExistence type="inferred from homology"/>
<dbReference type="InterPro" id="IPR055414">
    <property type="entry name" value="LRR_R13L4/SHOC2-like"/>
</dbReference>
<evidence type="ECO:0000256" key="7">
    <source>
        <dbReference type="ARBA" id="ARBA00022737"/>
    </source>
</evidence>
<keyword evidence="6" id="KW-0732">Signal</keyword>
<dbReference type="FunFam" id="3.80.10.10:FF:000383">
    <property type="entry name" value="Leucine-rich repeat receptor protein kinase EMS1"/>
    <property type="match status" value="1"/>
</dbReference>
<dbReference type="PANTHER" id="PTHR48052">
    <property type="entry name" value="UNNAMED PRODUCT"/>
    <property type="match status" value="1"/>
</dbReference>
<keyword evidence="10" id="KW-0675">Receptor</keyword>
<name>A0A7J6DPV8_CANSA</name>
<sequence length="501" mass="55986">MGYELGNSLANLTSLKVVDLGGCGLYGPIPSSLGKLTKLSVLILDQNHFTGHIPSSIQNLTLLSHLLISRNQISGPIPSWFGNLTKLTLMNVNLNNLIGSIPSSLSKLKDLQLLDLSANSLSGAFELDAFLKMRNMVVIDLGYNNISLLVEERKFDPNTTISNLNFLSLASCNLSKFPKFIAHQTNLELLDLSHNQIYGQIPKDLMNSSLQSLEVIDLSNNLITGFQNHTSILPWSNLRAFYMQYNLLQGQLPIPPSSAIHYDVSNNILSGEIPSSICNLSSILVLDLSNNNFSGEFPLCSSSMISDTMLVLNLRNNSFRGTIPFQCQQESELRMVDFSHNQFQGKLQRPVMACMNLEYLDFSFNKLTDVFPTWLGSFPQLKVVLIRENKFHGVIEKPQNTASEFPMLQIIDMSHNYFTGALPSEYMSFWYAMKDFKITNLTYMKAMENLTLNTNAIAPRELGESLSWGDGDPKDAASLVGLHLWDKIEGDDYQKLTVHLP</sequence>
<gene>
    <name evidence="13" type="ORF">G4B88_024287</name>
</gene>
<keyword evidence="14" id="KW-1185">Reference proteome</keyword>
<protein>
    <recommendedName>
        <fullName evidence="12">Disease resistance R13L4/SHOC-2-like LRR domain-containing protein</fullName>
    </recommendedName>
</protein>
<evidence type="ECO:0000256" key="2">
    <source>
        <dbReference type="ARBA" id="ARBA00009592"/>
    </source>
</evidence>
<evidence type="ECO:0000256" key="8">
    <source>
        <dbReference type="ARBA" id="ARBA00022989"/>
    </source>
</evidence>
<evidence type="ECO:0000256" key="11">
    <source>
        <dbReference type="ARBA" id="ARBA00023180"/>
    </source>
</evidence>
<evidence type="ECO:0000313" key="13">
    <source>
        <dbReference type="EMBL" id="KAF4347649.1"/>
    </source>
</evidence>
<evidence type="ECO:0000256" key="9">
    <source>
        <dbReference type="ARBA" id="ARBA00023136"/>
    </source>
</evidence>
<comment type="subcellular location">
    <subcellularLocation>
        <location evidence="1">Cell membrane</location>
        <topology evidence="1">Single-pass type I membrane protein</topology>
    </subcellularLocation>
</comment>
<evidence type="ECO:0000259" key="12">
    <source>
        <dbReference type="Pfam" id="PF23598"/>
    </source>
</evidence>
<comment type="similarity">
    <text evidence="2">Belongs to the RLP family.</text>
</comment>